<protein>
    <submittedName>
        <fullName evidence="1">Uncharacterized protein</fullName>
    </submittedName>
</protein>
<accession>A0ABN9E1E2</accession>
<proteinExistence type="predicted"/>
<evidence type="ECO:0000313" key="1">
    <source>
        <dbReference type="EMBL" id="CAI9577461.1"/>
    </source>
</evidence>
<name>A0ABN9E1E2_9NEOB</name>
<comment type="caution">
    <text evidence="1">The sequence shown here is derived from an EMBL/GenBank/DDBJ whole genome shotgun (WGS) entry which is preliminary data.</text>
</comment>
<evidence type="ECO:0000313" key="2">
    <source>
        <dbReference type="Proteomes" id="UP001162483"/>
    </source>
</evidence>
<reference evidence="1" key="1">
    <citation type="submission" date="2023-05" db="EMBL/GenBank/DDBJ databases">
        <authorList>
            <person name="Stuckert A."/>
        </authorList>
    </citation>
    <scope>NUCLEOTIDE SEQUENCE</scope>
</reference>
<sequence>DPINPPALPQIPGVFESLGIFCLLVGPLTFPVHGVQARAHCESPVTTRGRLTTHGALRAIGDHRASVSLPKLKKCL</sequence>
<gene>
    <name evidence="1" type="ORF">SPARVUS_LOCUS8721642</name>
</gene>
<dbReference type="Proteomes" id="UP001162483">
    <property type="component" value="Unassembled WGS sequence"/>
</dbReference>
<organism evidence="1 2">
    <name type="scientific">Staurois parvus</name>
    <dbReference type="NCBI Taxonomy" id="386267"/>
    <lineage>
        <taxon>Eukaryota</taxon>
        <taxon>Metazoa</taxon>
        <taxon>Chordata</taxon>
        <taxon>Craniata</taxon>
        <taxon>Vertebrata</taxon>
        <taxon>Euteleostomi</taxon>
        <taxon>Amphibia</taxon>
        <taxon>Batrachia</taxon>
        <taxon>Anura</taxon>
        <taxon>Neobatrachia</taxon>
        <taxon>Ranoidea</taxon>
        <taxon>Ranidae</taxon>
        <taxon>Staurois</taxon>
    </lineage>
</organism>
<feature type="non-terminal residue" evidence="1">
    <location>
        <position position="1"/>
    </location>
</feature>
<dbReference type="EMBL" id="CATNWA010014919">
    <property type="protein sequence ID" value="CAI9577461.1"/>
    <property type="molecule type" value="Genomic_DNA"/>
</dbReference>
<keyword evidence="2" id="KW-1185">Reference proteome</keyword>